<accession>A0A5B7J601</accession>
<feature type="region of interest" description="Disordered" evidence="1">
    <location>
        <begin position="1"/>
        <end position="37"/>
    </location>
</feature>
<proteinExistence type="predicted"/>
<gene>
    <name evidence="2" type="ORF">E2C01_085179</name>
</gene>
<comment type="caution">
    <text evidence="2">The sequence shown here is derived from an EMBL/GenBank/DDBJ whole genome shotgun (WGS) entry which is preliminary data.</text>
</comment>
<dbReference type="Proteomes" id="UP000324222">
    <property type="component" value="Unassembled WGS sequence"/>
</dbReference>
<reference evidence="2 3" key="1">
    <citation type="submission" date="2019-05" db="EMBL/GenBank/DDBJ databases">
        <title>Another draft genome of Portunus trituberculatus and its Hox gene families provides insights of decapod evolution.</title>
        <authorList>
            <person name="Jeong J.-H."/>
            <person name="Song I."/>
            <person name="Kim S."/>
            <person name="Choi T."/>
            <person name="Kim D."/>
            <person name="Ryu S."/>
            <person name="Kim W."/>
        </authorList>
    </citation>
    <scope>NUCLEOTIDE SEQUENCE [LARGE SCALE GENOMIC DNA]</scope>
    <source>
        <tissue evidence="2">Muscle</tissue>
    </source>
</reference>
<evidence type="ECO:0000313" key="2">
    <source>
        <dbReference type="EMBL" id="MPC90205.1"/>
    </source>
</evidence>
<feature type="compositionally biased region" description="Polar residues" evidence="1">
    <location>
        <begin position="12"/>
        <end position="33"/>
    </location>
</feature>
<dbReference type="EMBL" id="VSRR010083587">
    <property type="protein sequence ID" value="MPC90205.1"/>
    <property type="molecule type" value="Genomic_DNA"/>
</dbReference>
<protein>
    <submittedName>
        <fullName evidence="2">Uncharacterized protein</fullName>
    </submittedName>
</protein>
<dbReference type="AlphaFoldDB" id="A0A5B7J601"/>
<name>A0A5B7J601_PORTR</name>
<evidence type="ECO:0000313" key="3">
    <source>
        <dbReference type="Proteomes" id="UP000324222"/>
    </source>
</evidence>
<evidence type="ECO:0000256" key="1">
    <source>
        <dbReference type="SAM" id="MobiDB-lite"/>
    </source>
</evidence>
<keyword evidence="3" id="KW-1185">Reference proteome</keyword>
<organism evidence="2 3">
    <name type="scientific">Portunus trituberculatus</name>
    <name type="common">Swimming crab</name>
    <name type="synonym">Neptunus trituberculatus</name>
    <dbReference type="NCBI Taxonomy" id="210409"/>
    <lineage>
        <taxon>Eukaryota</taxon>
        <taxon>Metazoa</taxon>
        <taxon>Ecdysozoa</taxon>
        <taxon>Arthropoda</taxon>
        <taxon>Crustacea</taxon>
        <taxon>Multicrustacea</taxon>
        <taxon>Malacostraca</taxon>
        <taxon>Eumalacostraca</taxon>
        <taxon>Eucarida</taxon>
        <taxon>Decapoda</taxon>
        <taxon>Pleocyemata</taxon>
        <taxon>Brachyura</taxon>
        <taxon>Eubrachyura</taxon>
        <taxon>Portunoidea</taxon>
        <taxon>Portunidae</taxon>
        <taxon>Portuninae</taxon>
        <taxon>Portunus</taxon>
    </lineage>
</organism>
<sequence length="104" mass="11300">MKREILLPHTTPDANTSLPPRFFNPSQGTNEGKSSSLCLAASPSPFTSQAGRLFPARHLFIITPTREGTADLKPGGAHTLHAHMPMPRRLAISTHIHFPKPASQ</sequence>